<evidence type="ECO:0000256" key="3">
    <source>
        <dbReference type="ARBA" id="ARBA00023002"/>
    </source>
</evidence>
<protein>
    <submittedName>
        <fullName evidence="6">Putative beta beta-carotene</fullName>
    </submittedName>
</protein>
<feature type="binding site" evidence="5">
    <location>
        <position position="230"/>
    </location>
    <ligand>
        <name>Fe cation</name>
        <dbReference type="ChEBI" id="CHEBI:24875"/>
        <note>catalytic</note>
    </ligand>
</feature>
<evidence type="ECO:0000256" key="5">
    <source>
        <dbReference type="PIRSR" id="PIRSR604294-1"/>
    </source>
</evidence>
<organism evidence="6">
    <name type="scientific">Triatoma dimidiata</name>
    <name type="common">Kissing bug</name>
    <name type="synonym">Meccus dimidiatus</name>
    <dbReference type="NCBI Taxonomy" id="72491"/>
    <lineage>
        <taxon>Eukaryota</taxon>
        <taxon>Metazoa</taxon>
        <taxon>Ecdysozoa</taxon>
        <taxon>Arthropoda</taxon>
        <taxon>Hexapoda</taxon>
        <taxon>Insecta</taxon>
        <taxon>Pterygota</taxon>
        <taxon>Neoptera</taxon>
        <taxon>Paraneoptera</taxon>
        <taxon>Hemiptera</taxon>
        <taxon>Heteroptera</taxon>
        <taxon>Panheteroptera</taxon>
        <taxon>Cimicomorpha</taxon>
        <taxon>Reduviidae</taxon>
        <taxon>Triatominae</taxon>
        <taxon>Triatoma</taxon>
    </lineage>
</organism>
<dbReference type="AlphaFoldDB" id="A0A0V0GBP1"/>
<evidence type="ECO:0000256" key="1">
    <source>
        <dbReference type="ARBA" id="ARBA00006787"/>
    </source>
</evidence>
<dbReference type="GO" id="GO:0046872">
    <property type="term" value="F:metal ion binding"/>
    <property type="evidence" value="ECO:0007669"/>
    <property type="project" value="UniProtKB-KW"/>
</dbReference>
<feature type="binding site" evidence="5">
    <location>
        <position position="170"/>
    </location>
    <ligand>
        <name>Fe cation</name>
        <dbReference type="ChEBI" id="CHEBI:24875"/>
        <note>catalytic</note>
    </ligand>
</feature>
<reference evidence="6" key="1">
    <citation type="journal article" date="2018" name="J. Proteomics">
        <title>Exploring the molecular complexity of Triatoma dimidiata sialome.</title>
        <authorList>
            <person name="Santiago P.B."/>
            <person name="de Araujo C.N."/>
            <person name="Charneau S."/>
            <person name="Bastos I.M.D."/>
            <person name="Assumpcao T.C.F."/>
            <person name="Queiroz R.M.L."/>
            <person name="Praca Y.R."/>
            <person name="Cordeiro T.M."/>
            <person name="Garcia C.H.S."/>
            <person name="da Silva I.G."/>
            <person name="Raiol T."/>
            <person name="Motta F.N."/>
            <person name="de Araujo Oliveira J.V."/>
            <person name="de Sousa M.V."/>
            <person name="Ribeiro J.M.C."/>
            <person name="de Santana J.M."/>
        </authorList>
    </citation>
    <scope>NUCLEOTIDE SEQUENCE</scope>
    <source>
        <strain evidence="6">Santander</strain>
        <tissue evidence="6">Salivary glands</tissue>
    </source>
</reference>
<comment type="cofactor">
    <cofactor evidence="5">
        <name>Fe(2+)</name>
        <dbReference type="ChEBI" id="CHEBI:29033"/>
    </cofactor>
    <text evidence="5">Binds 1 Fe(2+) ion per subunit.</text>
</comment>
<comment type="similarity">
    <text evidence="1">Belongs to the carotenoid oxygenase family.</text>
</comment>
<sequence>NIGKLFRSTEELPGPITAQVTGQLPNWLQGDFYSIGPALFDINKEFTVNHWCDGFGVVYKFSIRDGSVEYRKKFIESDAYKKAKQVGKPVYTEFGTKAYTDTTKSLFQKLVTNVMPELTDNETNTIYRLGKTLYVGTESHYKRKLDPQTLETGEKVDLSQILKLNLTCSHTYHDPDEPAAYTMGTVLSSGLKSQVIKINLKDAQTGQEYKNGRILATIPCRWRTTISYSHSFGLSQNYIVYIDQPLFMTGVKLLTAHVKGQSMIDCMEWKPEEKNHFIVVNKKTGNVSSILYESEDAFFFFHHINTYQTGNELVVDIIGHNSPGVIQHMYLNKLRNSEIILKDQGNARRFVLPLINNIKDVPENENLIKCNSNAKAIRKGNKIIVTGTDLTEPAYDFPVVSPAYLGKKYKYFYASGNYTQSQFKNSVIKVNVDTGEIKIWKENELTFPAEPLFVPSPGGKAEDDGVLLVGVTNLEKDSRDYLLILDATDLHEIARATVNAHVPFLLHTTFLPVI</sequence>
<proteinExistence type="inferred from homology"/>
<keyword evidence="2 5" id="KW-0479">Metal-binding</keyword>
<evidence type="ECO:0000313" key="6">
    <source>
        <dbReference type="EMBL" id="JAP04778.1"/>
    </source>
</evidence>
<feature type="binding site" evidence="5">
    <location>
        <position position="302"/>
    </location>
    <ligand>
        <name>Fe cation</name>
        <dbReference type="ChEBI" id="CHEBI:24875"/>
        <note>catalytic</note>
    </ligand>
</feature>
<dbReference type="PANTHER" id="PTHR10543">
    <property type="entry name" value="BETA-CAROTENE DIOXYGENASE"/>
    <property type="match status" value="1"/>
</dbReference>
<dbReference type="InterPro" id="IPR004294">
    <property type="entry name" value="Carotenoid_Oase"/>
</dbReference>
<keyword evidence="3" id="KW-0560">Oxidoreductase</keyword>
<name>A0A0V0GBP1_TRIDM</name>
<dbReference type="GO" id="GO:0010436">
    <property type="term" value="F:carotenoid dioxygenase activity"/>
    <property type="evidence" value="ECO:0007669"/>
    <property type="project" value="TreeGrafter"/>
</dbReference>
<feature type="binding site" evidence="5">
    <location>
        <position position="507"/>
    </location>
    <ligand>
        <name>Fe cation</name>
        <dbReference type="ChEBI" id="CHEBI:24875"/>
        <note>catalytic</note>
    </ligand>
</feature>
<evidence type="ECO:0000256" key="2">
    <source>
        <dbReference type="ARBA" id="ARBA00022723"/>
    </source>
</evidence>
<dbReference type="PANTHER" id="PTHR10543:SF24">
    <property type="entry name" value="CAROTENOID ISOMEROOXYGENASE"/>
    <property type="match status" value="1"/>
</dbReference>
<dbReference type="Pfam" id="PF03055">
    <property type="entry name" value="RPE65"/>
    <property type="match status" value="1"/>
</dbReference>
<evidence type="ECO:0000256" key="4">
    <source>
        <dbReference type="ARBA" id="ARBA00023004"/>
    </source>
</evidence>
<accession>A0A0V0GBP1</accession>
<dbReference type="EMBL" id="GECL01001346">
    <property type="protein sequence ID" value="JAP04778.1"/>
    <property type="molecule type" value="Transcribed_RNA"/>
</dbReference>
<feature type="non-terminal residue" evidence="6">
    <location>
        <position position="1"/>
    </location>
</feature>
<keyword evidence="4 5" id="KW-0408">Iron</keyword>
<dbReference type="GO" id="GO:0016121">
    <property type="term" value="P:carotene catabolic process"/>
    <property type="evidence" value="ECO:0007669"/>
    <property type="project" value="TreeGrafter"/>
</dbReference>